<dbReference type="OrthoDB" id="2322499at2759"/>
<keyword evidence="4" id="KW-1185">Reference proteome</keyword>
<feature type="non-terminal residue" evidence="3">
    <location>
        <position position="1047"/>
    </location>
</feature>
<dbReference type="AlphaFoldDB" id="A0A074RSD4"/>
<accession>A0A074RSD4</accession>
<dbReference type="EMBL" id="AZST01000554">
    <property type="protein sequence ID" value="KEP48220.1"/>
    <property type="molecule type" value="Genomic_DNA"/>
</dbReference>
<feature type="compositionally biased region" description="Polar residues" evidence="1">
    <location>
        <begin position="721"/>
        <end position="730"/>
    </location>
</feature>
<feature type="domain" description="F-box" evidence="2">
    <location>
        <begin position="72"/>
        <end position="121"/>
    </location>
</feature>
<feature type="compositionally biased region" description="Basic and acidic residues" evidence="1">
    <location>
        <begin position="731"/>
        <end position="743"/>
    </location>
</feature>
<reference evidence="3 4" key="1">
    <citation type="submission" date="2013-12" db="EMBL/GenBank/DDBJ databases">
        <authorList>
            <person name="Cubeta M."/>
            <person name="Pakala S."/>
            <person name="Fedorova N."/>
            <person name="Thomas E."/>
            <person name="Dean R."/>
            <person name="Jabaji S."/>
            <person name="Neate S."/>
            <person name="Toda T."/>
            <person name="Tavantzis S."/>
            <person name="Vilgalys R."/>
            <person name="Bharathan N."/>
            <person name="Pakala S."/>
            <person name="Losada L.S."/>
            <person name="Zafar N."/>
            <person name="Nierman W."/>
        </authorList>
    </citation>
    <scope>NUCLEOTIDE SEQUENCE [LARGE SCALE GENOMIC DNA]</scope>
    <source>
        <strain evidence="3 4">123E</strain>
    </source>
</reference>
<dbReference type="HOGENOM" id="CLU_010790_1_0_1"/>
<evidence type="ECO:0000313" key="4">
    <source>
        <dbReference type="Proteomes" id="UP000027456"/>
    </source>
</evidence>
<dbReference type="InterPro" id="IPR036047">
    <property type="entry name" value="F-box-like_dom_sf"/>
</dbReference>
<organism evidence="3 4">
    <name type="scientific">Rhizoctonia solani 123E</name>
    <dbReference type="NCBI Taxonomy" id="1423351"/>
    <lineage>
        <taxon>Eukaryota</taxon>
        <taxon>Fungi</taxon>
        <taxon>Dikarya</taxon>
        <taxon>Basidiomycota</taxon>
        <taxon>Agaricomycotina</taxon>
        <taxon>Agaricomycetes</taxon>
        <taxon>Cantharellales</taxon>
        <taxon>Ceratobasidiaceae</taxon>
        <taxon>Rhizoctonia</taxon>
    </lineage>
</organism>
<evidence type="ECO:0000256" key="1">
    <source>
        <dbReference type="SAM" id="MobiDB-lite"/>
    </source>
</evidence>
<evidence type="ECO:0000313" key="3">
    <source>
        <dbReference type="EMBL" id="KEP48220.1"/>
    </source>
</evidence>
<dbReference type="InterPro" id="IPR001810">
    <property type="entry name" value="F-box_dom"/>
</dbReference>
<protein>
    <recommendedName>
        <fullName evidence="2">F-box domain-containing protein</fullName>
    </recommendedName>
</protein>
<comment type="caution">
    <text evidence="3">The sequence shown here is derived from an EMBL/GenBank/DDBJ whole genome shotgun (WGS) entry which is preliminary data.</text>
</comment>
<dbReference type="SUPFAM" id="SSF81383">
    <property type="entry name" value="F-box domain"/>
    <property type="match status" value="1"/>
</dbReference>
<feature type="compositionally biased region" description="Basic and acidic residues" evidence="1">
    <location>
        <begin position="20"/>
        <end position="41"/>
    </location>
</feature>
<dbReference type="STRING" id="1423351.A0A074RSD4"/>
<dbReference type="Proteomes" id="UP000027456">
    <property type="component" value="Unassembled WGS sequence"/>
</dbReference>
<sequence>MPKSSSSQPVKTRGKRIRKAASEDNVERDADFKDESEHEEQQSPPRKRQRAVIKSAKTPALKKQTKGKQGRLAGLMNMPIDIFTEIASHLWPVDIINLARLNKFFHNMLMSRSSIHIWHNTMDNVYNLPACPPVMSEPRYLALVFLKTCTSCGKAAKAEVDTILRVRLCGSCRKTCLVPWNTVPPGIMALIPFSGRIARGSNAYSLREDVSNLLGEYERIKRLNDATASQDWAAERREIMNARLKHSQKLREYFELNELVRKTELEATKANRQDEIEIRLEELGWTSEDMDFSYPGCLNQHGWLQLVSQPKPLTERGWTTLKPRLIDLLEANRTRRLQLAVSQRRMVRQGRFSELLRAMRQQDGFTIEIPAQHPVALVWDPAPITVSYEAPFPQIGYVLNSSVVLDLYETDRTAAEMEAKFEQHRAEIERYITDWKSRIQAHCSKLTRQGPKVPKKILQSSLTTSNKPNPFANLPDDLKRVLRADSFFNTSTLYSPQAMTYGSVLKYKGLLGTSVTLGAIKPNEPPSLDGITWNAEANKVARELLTCLGIPNASYLEMTDKSVYACGRCHDTENKTWEEIVHHYVQEQQQYAGIGNNPVLSKAGIVYKNVHNPKRCTELPLVRYSKPQATDEIDLYECKVCADSLILDEVITSEEKLMQHLSAAHKITDPIIEKHYVPQIIEEPERSELDFYDPDEFGEFGEFDEGEGCTYARDHFLDSQLSRSPSARTARSQEADANQQEKQRNRRMTVYGDSHTLHFQSPDVNAVSIKRASLPTPKEGSTSPAMSSSFSRSPSGRSLSSGSEVHISPGQYPPYTTDSSPEPGLKHRETGTAGLPSLSDGSTGIITANVAIDGIIRHLVGCVKEFKAPSELDFSATTKERPLFLAGTKKNRPFMNQFCKLTGLRNELAAIPTHGNRNLEDKHQKTDMAIGRALERMKNHQLKLYDEFTTAFDCVRSALDEYVASFEYPSELDFVANRERTGMYLLNNDKNKPFINQLLILHGLRTWLAVIPTHGDPERKYKCQAVSEAVEKAIKDMQKHQLKLWNK</sequence>
<dbReference type="PROSITE" id="PS50181">
    <property type="entry name" value="FBOX"/>
    <property type="match status" value="1"/>
</dbReference>
<evidence type="ECO:0000259" key="2">
    <source>
        <dbReference type="PROSITE" id="PS50181"/>
    </source>
</evidence>
<feature type="region of interest" description="Disordered" evidence="1">
    <location>
        <begin position="721"/>
        <end position="746"/>
    </location>
</feature>
<feature type="region of interest" description="Disordered" evidence="1">
    <location>
        <begin position="774"/>
        <end position="840"/>
    </location>
</feature>
<feature type="compositionally biased region" description="Low complexity" evidence="1">
    <location>
        <begin position="781"/>
        <end position="803"/>
    </location>
</feature>
<feature type="region of interest" description="Disordered" evidence="1">
    <location>
        <begin position="1"/>
        <end position="70"/>
    </location>
</feature>
<proteinExistence type="predicted"/>
<name>A0A074RSD4_9AGAM</name>
<gene>
    <name evidence="3" type="ORF">V565_130540</name>
</gene>
<feature type="compositionally biased region" description="Polar residues" evidence="1">
    <location>
        <begin position="1"/>
        <end position="10"/>
    </location>
</feature>